<comment type="caution">
    <text evidence="2">The sequence shown here is derived from an EMBL/GenBank/DDBJ whole genome shotgun (WGS) entry which is preliminary data.</text>
</comment>
<dbReference type="InterPro" id="IPR036513">
    <property type="entry name" value="STAS_dom_sf"/>
</dbReference>
<dbReference type="EMBL" id="MPZS01000001">
    <property type="protein sequence ID" value="OOY13256.1"/>
    <property type="molecule type" value="Genomic_DNA"/>
</dbReference>
<accession>A0ABX3MNY6</accession>
<proteinExistence type="predicted"/>
<reference evidence="2 3" key="1">
    <citation type="submission" date="2016-11" db="EMBL/GenBank/DDBJ databases">
        <title>A multilocus sequence analysis scheme for characterization of bacteria in the genus Thioclava.</title>
        <authorList>
            <person name="Liu Y."/>
            <person name="Shao Z."/>
        </authorList>
    </citation>
    <scope>NUCLEOTIDE SEQUENCE [LARGE SCALE GENOMIC DNA]</scope>
    <source>
        <strain evidence="2 3">11.10-0-13</strain>
    </source>
</reference>
<dbReference type="InterPro" id="IPR038396">
    <property type="entry name" value="SpoIIAA-like_sf"/>
</dbReference>
<evidence type="ECO:0000313" key="2">
    <source>
        <dbReference type="EMBL" id="OOY13256.1"/>
    </source>
</evidence>
<evidence type="ECO:0008006" key="4">
    <source>
        <dbReference type="Google" id="ProtNLM"/>
    </source>
</evidence>
<dbReference type="SUPFAM" id="SSF52091">
    <property type="entry name" value="SpoIIaa-like"/>
    <property type="match status" value="1"/>
</dbReference>
<name>A0ABX3MNY6_9RHOB</name>
<feature type="region of interest" description="Disordered" evidence="1">
    <location>
        <begin position="126"/>
        <end position="153"/>
    </location>
</feature>
<dbReference type="Proteomes" id="UP000242224">
    <property type="component" value="Unassembled WGS sequence"/>
</dbReference>
<dbReference type="InterPro" id="IPR021866">
    <property type="entry name" value="SpoIIAA-like"/>
</dbReference>
<organism evidence="2 3">
    <name type="scientific">Thioclava marina</name>
    <dbReference type="NCBI Taxonomy" id="1915077"/>
    <lineage>
        <taxon>Bacteria</taxon>
        <taxon>Pseudomonadati</taxon>
        <taxon>Pseudomonadota</taxon>
        <taxon>Alphaproteobacteria</taxon>
        <taxon>Rhodobacterales</taxon>
        <taxon>Paracoccaceae</taxon>
        <taxon>Thioclava</taxon>
    </lineage>
</organism>
<keyword evidence="3" id="KW-1185">Reference proteome</keyword>
<dbReference type="RefSeq" id="WP_158521683.1">
    <property type="nucleotide sequence ID" value="NZ_JACIZB010000046.1"/>
</dbReference>
<gene>
    <name evidence="2" type="ORF">BMG00_05525</name>
</gene>
<evidence type="ECO:0000313" key="3">
    <source>
        <dbReference type="Proteomes" id="UP000242224"/>
    </source>
</evidence>
<evidence type="ECO:0000256" key="1">
    <source>
        <dbReference type="SAM" id="MobiDB-lite"/>
    </source>
</evidence>
<sequence length="153" mass="16727">MSKGTFEFFTGYPTDVLAFEAVGVIDAAAYETQLIPAVEAKIAAEGRVKLLYVLGDRFEGFTMGAAWDDTKLGFSHLGDFGALAVVTDTDWIRHGTKLFMPLVPAPLRVFHLAELEDAKAWMREAGRAEEDHSHDTAATRKLSTLEDKIPPGA</sequence>
<dbReference type="Pfam" id="PF11964">
    <property type="entry name" value="SpoIIAA-like"/>
    <property type="match status" value="1"/>
</dbReference>
<protein>
    <recommendedName>
        <fullName evidence="4">STAS/SEC14 domain-containing protein</fullName>
    </recommendedName>
</protein>
<dbReference type="Gene3D" id="3.40.50.10600">
    <property type="entry name" value="SpoIIaa-like domains"/>
    <property type="match status" value="1"/>
</dbReference>